<protein>
    <submittedName>
        <fullName evidence="2">[Pyruvate dehydrogenase [acetyl-transferring]]-phosphatase 2, mitochondrial</fullName>
    </submittedName>
</protein>
<dbReference type="Pfam" id="PF00481">
    <property type="entry name" value="PP2C"/>
    <property type="match status" value="1"/>
</dbReference>
<sequence>MEHETVQSITLPVVEACLTSSFNALEDHISSQALSDVKLIMQGHSMTPDMKERIMRAIEGACVTLAMVQTDAISVATTGDCRVVLGREVGQSWQALPLSVDQNAMNGNEVERLKMAHPGEDNIVLNGRVLGSLMPFRTFGDVDFKWDAKYLEGIVPVWPNYKTPPYITAAPVVTHHEITAGDRFLVIASDGLWERISNEDVVNIVANTLKEETDLHGSFSLLKYFGKKGGAKCCPPNAATQLLWHALGGADEEVMKLLEVPPGYSRMVRDDITIIVVFFN</sequence>
<dbReference type="InterPro" id="IPR015655">
    <property type="entry name" value="PP2C"/>
</dbReference>
<dbReference type="InterPro" id="IPR001932">
    <property type="entry name" value="PPM-type_phosphatase-like_dom"/>
</dbReference>
<dbReference type="SMART" id="SM00332">
    <property type="entry name" value="PP2Cc"/>
    <property type="match status" value="1"/>
</dbReference>
<evidence type="ECO:0000313" key="2">
    <source>
        <dbReference type="EMBL" id="CAI8013666.1"/>
    </source>
</evidence>
<dbReference type="CDD" id="cd00143">
    <property type="entry name" value="PP2Cc"/>
    <property type="match status" value="1"/>
</dbReference>
<gene>
    <name evidence="2" type="ORF">GBAR_LOCUS8623</name>
</gene>
<organism evidence="2 3">
    <name type="scientific">Geodia barretti</name>
    <name type="common">Barrett's horny sponge</name>
    <dbReference type="NCBI Taxonomy" id="519541"/>
    <lineage>
        <taxon>Eukaryota</taxon>
        <taxon>Metazoa</taxon>
        <taxon>Porifera</taxon>
        <taxon>Demospongiae</taxon>
        <taxon>Heteroscleromorpha</taxon>
        <taxon>Tetractinellida</taxon>
        <taxon>Astrophorina</taxon>
        <taxon>Geodiidae</taxon>
        <taxon>Geodia</taxon>
    </lineage>
</organism>
<proteinExistence type="predicted"/>
<dbReference type="PANTHER" id="PTHR13832:SF792">
    <property type="entry name" value="GM14286P"/>
    <property type="match status" value="1"/>
</dbReference>
<dbReference type="AlphaFoldDB" id="A0AA35RNE3"/>
<evidence type="ECO:0000313" key="3">
    <source>
        <dbReference type="Proteomes" id="UP001174909"/>
    </source>
</evidence>
<dbReference type="GO" id="GO:0004741">
    <property type="term" value="F:[pyruvate dehydrogenase (acetyl-transferring)]-phosphatase activity"/>
    <property type="evidence" value="ECO:0007669"/>
    <property type="project" value="TreeGrafter"/>
</dbReference>
<dbReference type="Gene3D" id="3.60.40.10">
    <property type="entry name" value="PPM-type phosphatase domain"/>
    <property type="match status" value="1"/>
</dbReference>
<reference evidence="2" key="1">
    <citation type="submission" date="2023-03" db="EMBL/GenBank/DDBJ databases">
        <authorList>
            <person name="Steffen K."/>
            <person name="Cardenas P."/>
        </authorList>
    </citation>
    <scope>NUCLEOTIDE SEQUENCE</scope>
</reference>
<comment type="caution">
    <text evidence="2">The sequence shown here is derived from an EMBL/GenBank/DDBJ whole genome shotgun (WGS) entry which is preliminary data.</text>
</comment>
<dbReference type="SUPFAM" id="SSF81606">
    <property type="entry name" value="PP2C-like"/>
    <property type="match status" value="1"/>
</dbReference>
<evidence type="ECO:0000259" key="1">
    <source>
        <dbReference type="PROSITE" id="PS51746"/>
    </source>
</evidence>
<dbReference type="Proteomes" id="UP001174909">
    <property type="component" value="Unassembled WGS sequence"/>
</dbReference>
<keyword evidence="3" id="KW-1185">Reference proteome</keyword>
<dbReference type="PROSITE" id="PS51746">
    <property type="entry name" value="PPM_2"/>
    <property type="match status" value="1"/>
</dbReference>
<dbReference type="EMBL" id="CASHTH010001284">
    <property type="protein sequence ID" value="CAI8013666.1"/>
    <property type="molecule type" value="Genomic_DNA"/>
</dbReference>
<dbReference type="InterPro" id="IPR036457">
    <property type="entry name" value="PPM-type-like_dom_sf"/>
</dbReference>
<dbReference type="PANTHER" id="PTHR13832">
    <property type="entry name" value="PROTEIN PHOSPHATASE 2C"/>
    <property type="match status" value="1"/>
</dbReference>
<name>A0AA35RNE3_GEOBA</name>
<dbReference type="GO" id="GO:0005739">
    <property type="term" value="C:mitochondrion"/>
    <property type="evidence" value="ECO:0007669"/>
    <property type="project" value="TreeGrafter"/>
</dbReference>
<feature type="domain" description="PPM-type phosphatase" evidence="1">
    <location>
        <begin position="1"/>
        <end position="279"/>
    </location>
</feature>
<accession>A0AA35RNE3</accession>